<dbReference type="Proteomes" id="UP000053820">
    <property type="component" value="Unassembled WGS sequence"/>
</dbReference>
<feature type="non-terminal residue" evidence="1">
    <location>
        <position position="1"/>
    </location>
</feature>
<dbReference type="EMBL" id="KN839890">
    <property type="protein sequence ID" value="KIJ59347.1"/>
    <property type="molecule type" value="Genomic_DNA"/>
</dbReference>
<name>A0A0C9W939_9AGAM</name>
<dbReference type="AlphaFoldDB" id="A0A0C9W939"/>
<evidence type="ECO:0000313" key="2">
    <source>
        <dbReference type="Proteomes" id="UP000053820"/>
    </source>
</evidence>
<reference evidence="1 2" key="1">
    <citation type="submission" date="2014-04" db="EMBL/GenBank/DDBJ databases">
        <title>Evolutionary Origins and Diversification of the Mycorrhizal Mutualists.</title>
        <authorList>
            <consortium name="DOE Joint Genome Institute"/>
            <consortium name="Mycorrhizal Genomics Consortium"/>
            <person name="Kohler A."/>
            <person name="Kuo A."/>
            <person name="Nagy L.G."/>
            <person name="Floudas D."/>
            <person name="Copeland A."/>
            <person name="Barry K.W."/>
            <person name="Cichocki N."/>
            <person name="Veneault-Fourrey C."/>
            <person name="LaButti K."/>
            <person name="Lindquist E.A."/>
            <person name="Lipzen A."/>
            <person name="Lundell T."/>
            <person name="Morin E."/>
            <person name="Murat C."/>
            <person name="Riley R."/>
            <person name="Ohm R."/>
            <person name="Sun H."/>
            <person name="Tunlid A."/>
            <person name="Henrissat B."/>
            <person name="Grigoriev I.V."/>
            <person name="Hibbett D.S."/>
            <person name="Martin F."/>
        </authorList>
    </citation>
    <scope>NUCLEOTIDE SEQUENCE [LARGE SCALE GENOMIC DNA]</scope>
    <source>
        <strain evidence="1 2">MD-312</strain>
    </source>
</reference>
<feature type="non-terminal residue" evidence="1">
    <location>
        <position position="97"/>
    </location>
</feature>
<gene>
    <name evidence="1" type="ORF">HYDPIDRAFT_45908</name>
</gene>
<sequence length="97" mass="11550">CYVGPNAEYDTCPFCNEPRRNARGEPRQQYTYIPLIPRLVAMYRNKEMATKIKYRAEDHKHDPDVFTDIFDGSVYQDLLWDHVHVDNHNLSTHYFSN</sequence>
<evidence type="ECO:0000313" key="1">
    <source>
        <dbReference type="EMBL" id="KIJ59347.1"/>
    </source>
</evidence>
<keyword evidence="2" id="KW-1185">Reference proteome</keyword>
<protein>
    <submittedName>
        <fullName evidence="1">Uncharacterized protein</fullName>
    </submittedName>
</protein>
<dbReference type="HOGENOM" id="CLU_007337_2_1_1"/>
<accession>A0A0C9W939</accession>
<organism evidence="1 2">
    <name type="scientific">Hydnomerulius pinastri MD-312</name>
    <dbReference type="NCBI Taxonomy" id="994086"/>
    <lineage>
        <taxon>Eukaryota</taxon>
        <taxon>Fungi</taxon>
        <taxon>Dikarya</taxon>
        <taxon>Basidiomycota</taxon>
        <taxon>Agaricomycotina</taxon>
        <taxon>Agaricomycetes</taxon>
        <taxon>Agaricomycetidae</taxon>
        <taxon>Boletales</taxon>
        <taxon>Boletales incertae sedis</taxon>
        <taxon>Leucogyrophana</taxon>
    </lineage>
</organism>
<dbReference type="OrthoDB" id="3257409at2759"/>
<proteinExistence type="predicted"/>